<evidence type="ECO:0000256" key="1">
    <source>
        <dbReference type="ARBA" id="ARBA00012502"/>
    </source>
</evidence>
<proteinExistence type="predicted"/>
<comment type="caution">
    <text evidence="6">The sequence shown here is derived from an EMBL/GenBank/DDBJ whole genome shotgun (WGS) entry which is preliminary data.</text>
</comment>
<dbReference type="PANTHER" id="PTHR43774:SF1">
    <property type="entry name" value="PEPTIDE METHIONINE SULFOXIDE REDUCTASE MSRA 2"/>
    <property type="match status" value="1"/>
</dbReference>
<evidence type="ECO:0000313" key="6">
    <source>
        <dbReference type="EMBL" id="PHK97987.1"/>
    </source>
</evidence>
<dbReference type="RefSeq" id="WP_099106886.1">
    <property type="nucleotide sequence ID" value="NZ_JAATJF010000002.1"/>
</dbReference>
<evidence type="ECO:0000256" key="4">
    <source>
        <dbReference type="ARBA" id="ARBA00048782"/>
    </source>
</evidence>
<dbReference type="SUPFAM" id="SSF55068">
    <property type="entry name" value="Peptide methionine sulfoxide reductase"/>
    <property type="match status" value="1"/>
</dbReference>
<comment type="catalytic activity">
    <reaction evidence="4">
        <text>[thioredoxin]-disulfide + L-methionine + H2O = L-methionine (S)-S-oxide + [thioredoxin]-dithiol</text>
        <dbReference type="Rhea" id="RHEA:19993"/>
        <dbReference type="Rhea" id="RHEA-COMP:10698"/>
        <dbReference type="Rhea" id="RHEA-COMP:10700"/>
        <dbReference type="ChEBI" id="CHEBI:15377"/>
        <dbReference type="ChEBI" id="CHEBI:29950"/>
        <dbReference type="ChEBI" id="CHEBI:50058"/>
        <dbReference type="ChEBI" id="CHEBI:57844"/>
        <dbReference type="ChEBI" id="CHEBI:58772"/>
        <dbReference type="EC" id="1.8.4.11"/>
    </reaction>
</comment>
<accession>A0A2G0CDJ0</accession>
<evidence type="ECO:0000256" key="2">
    <source>
        <dbReference type="ARBA" id="ARBA00023002"/>
    </source>
</evidence>
<feature type="domain" description="Peptide methionine sulphoxide reductase MsrA" evidence="5">
    <location>
        <begin position="7"/>
        <end position="142"/>
    </location>
</feature>
<sequence>MSDLQRIGLGGGCHWCTEGVFVSLAGVVGVEQGWIASRPPHAAFSEAVIVHFDPGRIALAELLAVHLTTHAATSDHGLRGRYRSAVYSFNTAQFDLCTMVLGELGRTYERPLVTRVLPFAGFRASAPEYRDYYRSDPGRPFCRRYIAPKLERLRADRPYLFLTPKQ</sequence>
<comment type="catalytic activity">
    <reaction evidence="3">
        <text>L-methionyl-[protein] + [thioredoxin]-disulfide + H2O = L-methionyl-(S)-S-oxide-[protein] + [thioredoxin]-dithiol</text>
        <dbReference type="Rhea" id="RHEA:14217"/>
        <dbReference type="Rhea" id="RHEA-COMP:10698"/>
        <dbReference type="Rhea" id="RHEA-COMP:10700"/>
        <dbReference type="Rhea" id="RHEA-COMP:12313"/>
        <dbReference type="Rhea" id="RHEA-COMP:12315"/>
        <dbReference type="ChEBI" id="CHEBI:15377"/>
        <dbReference type="ChEBI" id="CHEBI:16044"/>
        <dbReference type="ChEBI" id="CHEBI:29950"/>
        <dbReference type="ChEBI" id="CHEBI:44120"/>
        <dbReference type="ChEBI" id="CHEBI:50058"/>
        <dbReference type="EC" id="1.8.4.11"/>
    </reaction>
</comment>
<name>A0A2G0CDJ0_9BACT</name>
<dbReference type="OrthoDB" id="4174719at2"/>
<evidence type="ECO:0000313" key="7">
    <source>
        <dbReference type="Proteomes" id="UP000226437"/>
    </source>
</evidence>
<organism evidence="6 7">
    <name type="scientific">Neolewinella marina</name>
    <dbReference type="NCBI Taxonomy" id="438751"/>
    <lineage>
        <taxon>Bacteria</taxon>
        <taxon>Pseudomonadati</taxon>
        <taxon>Bacteroidota</taxon>
        <taxon>Saprospiria</taxon>
        <taxon>Saprospirales</taxon>
        <taxon>Lewinellaceae</taxon>
        <taxon>Neolewinella</taxon>
    </lineage>
</organism>
<evidence type="ECO:0000259" key="5">
    <source>
        <dbReference type="Pfam" id="PF01625"/>
    </source>
</evidence>
<keyword evidence="2" id="KW-0560">Oxidoreductase</keyword>
<dbReference type="InterPro" id="IPR002569">
    <property type="entry name" value="Met_Sox_Rdtase_MsrA_dom"/>
</dbReference>
<dbReference type="GO" id="GO:0008113">
    <property type="term" value="F:peptide-methionine (S)-S-oxide reductase activity"/>
    <property type="evidence" value="ECO:0007669"/>
    <property type="project" value="UniProtKB-EC"/>
</dbReference>
<dbReference type="PANTHER" id="PTHR43774">
    <property type="entry name" value="PEPTIDE METHIONINE SULFOXIDE REDUCTASE"/>
    <property type="match status" value="1"/>
</dbReference>
<dbReference type="EC" id="1.8.4.11" evidence="1"/>
<dbReference type="Gene3D" id="3.30.1060.10">
    <property type="entry name" value="Peptide methionine sulphoxide reductase MsrA"/>
    <property type="match status" value="1"/>
</dbReference>
<protein>
    <recommendedName>
        <fullName evidence="1">peptide-methionine (S)-S-oxide reductase</fullName>
        <ecNumber evidence="1">1.8.4.11</ecNumber>
    </recommendedName>
</protein>
<keyword evidence="7" id="KW-1185">Reference proteome</keyword>
<reference evidence="6 7" key="1">
    <citation type="submission" date="2017-10" db="EMBL/GenBank/DDBJ databases">
        <title>The draft genome sequence of Lewinella marina KCTC 32374.</title>
        <authorList>
            <person name="Wang K."/>
        </authorList>
    </citation>
    <scope>NUCLEOTIDE SEQUENCE [LARGE SCALE GENOMIC DNA]</scope>
    <source>
        <strain evidence="6 7">MKG-38</strain>
    </source>
</reference>
<dbReference type="EMBL" id="PDLO01000005">
    <property type="protein sequence ID" value="PHK97987.1"/>
    <property type="molecule type" value="Genomic_DNA"/>
</dbReference>
<gene>
    <name evidence="6" type="ORF">CGL56_12395</name>
</gene>
<dbReference type="AlphaFoldDB" id="A0A2G0CDJ0"/>
<dbReference type="Pfam" id="PF01625">
    <property type="entry name" value="PMSR"/>
    <property type="match status" value="1"/>
</dbReference>
<dbReference type="Proteomes" id="UP000226437">
    <property type="component" value="Unassembled WGS sequence"/>
</dbReference>
<dbReference type="InterPro" id="IPR036509">
    <property type="entry name" value="Met_Sox_Rdtase_MsrA_sf"/>
</dbReference>
<evidence type="ECO:0000256" key="3">
    <source>
        <dbReference type="ARBA" id="ARBA00047806"/>
    </source>
</evidence>